<dbReference type="AlphaFoldDB" id="A0A0K0E1W8"/>
<organism evidence="2">
    <name type="scientific">Strongyloides stercoralis</name>
    <name type="common">Threadworm</name>
    <dbReference type="NCBI Taxonomy" id="6248"/>
    <lineage>
        <taxon>Eukaryota</taxon>
        <taxon>Metazoa</taxon>
        <taxon>Ecdysozoa</taxon>
        <taxon>Nematoda</taxon>
        <taxon>Chromadorea</taxon>
        <taxon>Rhabditida</taxon>
        <taxon>Tylenchina</taxon>
        <taxon>Panagrolaimomorpha</taxon>
        <taxon>Strongyloidoidea</taxon>
        <taxon>Strongyloididae</taxon>
        <taxon>Strongyloides</taxon>
    </lineage>
</organism>
<sequence>MKITLILISVYAIILFNLTSTINSFAFGQSTNTNNNGRLFALSEDGNEYSKEIKRSPRLFTTNLNDFAVIDFKYHPKFAKYRSGLNENSRIKPFAFAKRSNLENDVFAIDYDDVFNNNNIDKFAYHPFAKRKPFAKREVKGFAFA</sequence>
<reference evidence="2" key="1">
    <citation type="submission" date="2015-08" db="UniProtKB">
        <authorList>
            <consortium name="WormBaseParasite"/>
        </authorList>
    </citation>
    <scope>IDENTIFICATION</scope>
</reference>
<proteinExistence type="predicted"/>
<dbReference type="WBParaSite" id="SSTP_0000348600.1">
    <property type="protein sequence ID" value="SSTP_0000348600.1"/>
    <property type="gene ID" value="SSTP_0000348600"/>
</dbReference>
<evidence type="ECO:0000313" key="1">
    <source>
        <dbReference type="Proteomes" id="UP000035681"/>
    </source>
</evidence>
<evidence type="ECO:0000313" key="3">
    <source>
        <dbReference type="WBParaSite" id="TCONS_00016616.p1"/>
    </source>
</evidence>
<dbReference type="Proteomes" id="UP000035681">
    <property type="component" value="Unplaced"/>
</dbReference>
<name>A0A0K0E1W8_STRER</name>
<dbReference type="WBParaSite" id="TCONS_00016616.p1">
    <property type="protein sequence ID" value="TCONS_00016616.p1"/>
    <property type="gene ID" value="XLOC_011247"/>
</dbReference>
<keyword evidence="1" id="KW-1185">Reference proteome</keyword>
<evidence type="ECO:0000313" key="2">
    <source>
        <dbReference type="WBParaSite" id="SSTP_0000348600.1"/>
    </source>
</evidence>
<accession>A0A0K0E1W8</accession>
<protein>
    <submittedName>
        <fullName evidence="2 3">Uncharacterized protein</fullName>
    </submittedName>
</protein>